<evidence type="ECO:0000256" key="2">
    <source>
        <dbReference type="ARBA" id="ARBA00007927"/>
    </source>
</evidence>
<accession>A0A8J6AVN2</accession>
<feature type="domain" description="Sm" evidence="11">
    <location>
        <begin position="8"/>
        <end position="80"/>
    </location>
</feature>
<dbReference type="GO" id="GO:0000398">
    <property type="term" value="P:mRNA splicing, via spliceosome"/>
    <property type="evidence" value="ECO:0007669"/>
    <property type="project" value="InterPro"/>
</dbReference>
<evidence type="ECO:0000256" key="7">
    <source>
        <dbReference type="ARBA" id="ARBA00023242"/>
    </source>
</evidence>
<evidence type="ECO:0000256" key="6">
    <source>
        <dbReference type="ARBA" id="ARBA00023187"/>
    </source>
</evidence>
<evidence type="ECO:0000256" key="9">
    <source>
        <dbReference type="ARBA" id="ARBA00030144"/>
    </source>
</evidence>
<comment type="caution">
    <text evidence="12">The sequence shown here is derived from an EMBL/GenBank/DDBJ whole genome shotgun (WGS) entry which is preliminary data.</text>
</comment>
<dbReference type="PANTHER" id="PTHR11021">
    <property type="entry name" value="SMALL NUCLEAR RIBONUCLEOPROTEIN F SNRNP-F"/>
    <property type="match status" value="1"/>
</dbReference>
<reference evidence="12" key="1">
    <citation type="submission" date="2021-05" db="EMBL/GenBank/DDBJ databases">
        <title>A free-living protist that lacks canonical eukaryotic 1 DNA replication and segregation systems.</title>
        <authorList>
            <person name="Salas-Leiva D.E."/>
            <person name="Tromer E.C."/>
            <person name="Curtis B.A."/>
            <person name="Jerlstrom-Hultqvist J."/>
            <person name="Kolisko M."/>
            <person name="Yi Z."/>
            <person name="Salas-Leiva J.S."/>
            <person name="Gallot-Lavallee L."/>
            <person name="Kops G.J.P.L."/>
            <person name="Archibald J.M."/>
            <person name="Simpson A.G.B."/>
            <person name="Roger A.J."/>
        </authorList>
    </citation>
    <scope>NUCLEOTIDE SEQUENCE</scope>
    <source>
        <strain evidence="12">BICM</strain>
    </source>
</reference>
<keyword evidence="6 10" id="KW-0508">mRNA splicing</keyword>
<dbReference type="InterPro" id="IPR010920">
    <property type="entry name" value="LSM_dom_sf"/>
</dbReference>
<gene>
    <name evidence="12" type="ORF">J8273_5869</name>
</gene>
<evidence type="ECO:0000256" key="8">
    <source>
        <dbReference type="ARBA" id="ARBA00023274"/>
    </source>
</evidence>
<dbReference type="PANTHER" id="PTHR11021:SF0">
    <property type="entry name" value="SMALL NUCLEAR RIBONUCLEOPROTEIN F"/>
    <property type="match status" value="1"/>
</dbReference>
<evidence type="ECO:0000256" key="10">
    <source>
        <dbReference type="PIRNR" id="PIRNR006609"/>
    </source>
</evidence>
<evidence type="ECO:0000256" key="1">
    <source>
        <dbReference type="ARBA" id="ARBA00004123"/>
    </source>
</evidence>
<dbReference type="OrthoDB" id="409625at2759"/>
<dbReference type="PROSITE" id="PS52002">
    <property type="entry name" value="SM"/>
    <property type="match status" value="1"/>
</dbReference>
<proteinExistence type="inferred from homology"/>
<dbReference type="Pfam" id="PF01423">
    <property type="entry name" value="LSM"/>
    <property type="match status" value="1"/>
</dbReference>
<dbReference type="InterPro" id="IPR034100">
    <property type="entry name" value="Sm_F"/>
</dbReference>
<evidence type="ECO:0000313" key="13">
    <source>
        <dbReference type="Proteomes" id="UP000717585"/>
    </source>
</evidence>
<evidence type="ECO:0000256" key="3">
    <source>
        <dbReference type="ARBA" id="ARBA00022664"/>
    </source>
</evidence>
<sequence length="85" mass="9652">MEQPFPYLPKQLLQANVDQLFCVKLKWGPEYVGTFDAVDEFMNVSLRDASEYIMGSKKGAVGDIVIRCNNVLYMRELPNGYDAAE</sequence>
<keyword evidence="5 10" id="KW-0694">RNA-binding</keyword>
<dbReference type="GO" id="GO:0003723">
    <property type="term" value="F:RNA binding"/>
    <property type="evidence" value="ECO:0007669"/>
    <property type="project" value="UniProtKB-UniRule"/>
</dbReference>
<organism evidence="12 13">
    <name type="scientific">Carpediemonas membranifera</name>
    <dbReference type="NCBI Taxonomy" id="201153"/>
    <lineage>
        <taxon>Eukaryota</taxon>
        <taxon>Metamonada</taxon>
        <taxon>Carpediemonas-like organisms</taxon>
        <taxon>Carpediemonas</taxon>
    </lineage>
</organism>
<protein>
    <recommendedName>
        <fullName evidence="9">Sm protein F</fullName>
    </recommendedName>
</protein>
<dbReference type="GO" id="GO:0005685">
    <property type="term" value="C:U1 snRNP"/>
    <property type="evidence" value="ECO:0007669"/>
    <property type="project" value="TreeGrafter"/>
</dbReference>
<dbReference type="AlphaFoldDB" id="A0A8J6AVN2"/>
<keyword evidence="13" id="KW-1185">Reference proteome</keyword>
<keyword evidence="4 10" id="KW-0747">Spliceosome</keyword>
<dbReference type="Proteomes" id="UP000717585">
    <property type="component" value="Unassembled WGS sequence"/>
</dbReference>
<keyword evidence="7 10" id="KW-0539">Nucleus</keyword>
<comment type="subcellular location">
    <subcellularLocation>
        <location evidence="1 10">Nucleus</location>
    </subcellularLocation>
</comment>
<dbReference type="PIRSF" id="PIRSF006609">
    <property type="entry name" value="snRNP_SmF"/>
    <property type="match status" value="1"/>
</dbReference>
<keyword evidence="8 10" id="KW-0687">Ribonucleoprotein</keyword>
<dbReference type="GO" id="GO:0071013">
    <property type="term" value="C:catalytic step 2 spliceosome"/>
    <property type="evidence" value="ECO:0007669"/>
    <property type="project" value="TreeGrafter"/>
</dbReference>
<evidence type="ECO:0000256" key="5">
    <source>
        <dbReference type="ARBA" id="ARBA00022884"/>
    </source>
</evidence>
<evidence type="ECO:0000259" key="11">
    <source>
        <dbReference type="PROSITE" id="PS52002"/>
    </source>
</evidence>
<dbReference type="CDD" id="cd01722">
    <property type="entry name" value="Sm_F"/>
    <property type="match status" value="1"/>
</dbReference>
<dbReference type="SMART" id="SM00651">
    <property type="entry name" value="Sm"/>
    <property type="match status" value="1"/>
</dbReference>
<dbReference type="InterPro" id="IPR001163">
    <property type="entry name" value="Sm_dom_euk/arc"/>
</dbReference>
<evidence type="ECO:0000256" key="4">
    <source>
        <dbReference type="ARBA" id="ARBA00022728"/>
    </source>
</evidence>
<dbReference type="EMBL" id="JAHDYR010000033">
    <property type="protein sequence ID" value="KAG9392730.1"/>
    <property type="molecule type" value="Genomic_DNA"/>
</dbReference>
<dbReference type="Gene3D" id="2.30.30.100">
    <property type="match status" value="1"/>
</dbReference>
<name>A0A8J6AVN2_9EUKA</name>
<dbReference type="InterPro" id="IPR047575">
    <property type="entry name" value="Sm"/>
</dbReference>
<dbReference type="SUPFAM" id="SSF50182">
    <property type="entry name" value="Sm-like ribonucleoproteins"/>
    <property type="match status" value="1"/>
</dbReference>
<keyword evidence="3 10" id="KW-0507">mRNA processing</keyword>
<dbReference type="InterPro" id="IPR016487">
    <property type="entry name" value="Lsm6/sSmF"/>
</dbReference>
<evidence type="ECO:0000313" key="12">
    <source>
        <dbReference type="EMBL" id="KAG9392730.1"/>
    </source>
</evidence>
<dbReference type="GO" id="GO:0034715">
    <property type="term" value="C:pICln-Sm protein complex"/>
    <property type="evidence" value="ECO:0007669"/>
    <property type="project" value="TreeGrafter"/>
</dbReference>
<comment type="similarity">
    <text evidence="2 10">Belongs to the snRNP Sm proteins family. SmF/LSm6 subfamily.</text>
</comment>